<feature type="region of interest" description="Disordered" evidence="1">
    <location>
        <begin position="2614"/>
        <end position="2674"/>
    </location>
</feature>
<evidence type="ECO:0000313" key="2">
    <source>
        <dbReference type="EMBL" id="KAB1269310.1"/>
    </source>
</evidence>
<gene>
    <name evidence="2" type="ORF">Cadr_000013280</name>
</gene>
<feature type="compositionally biased region" description="Polar residues" evidence="1">
    <location>
        <begin position="543"/>
        <end position="553"/>
    </location>
</feature>
<feature type="region of interest" description="Disordered" evidence="1">
    <location>
        <begin position="1198"/>
        <end position="1280"/>
    </location>
</feature>
<keyword evidence="3" id="KW-1185">Reference proteome</keyword>
<feature type="region of interest" description="Disordered" evidence="1">
    <location>
        <begin position="2108"/>
        <end position="2142"/>
    </location>
</feature>
<proteinExistence type="predicted"/>
<feature type="region of interest" description="Disordered" evidence="1">
    <location>
        <begin position="2855"/>
        <end position="2878"/>
    </location>
</feature>
<comment type="caution">
    <text evidence="2">The sequence shown here is derived from an EMBL/GenBank/DDBJ whole genome shotgun (WGS) entry which is preliminary data.</text>
</comment>
<feature type="compositionally biased region" description="Polar residues" evidence="1">
    <location>
        <begin position="591"/>
        <end position="603"/>
    </location>
</feature>
<feature type="compositionally biased region" description="Basic and acidic residues" evidence="1">
    <location>
        <begin position="74"/>
        <end position="83"/>
    </location>
</feature>
<feature type="compositionally biased region" description="Basic and acidic residues" evidence="1">
    <location>
        <begin position="1973"/>
        <end position="1982"/>
    </location>
</feature>
<name>A0A5N4DDX8_CAMDR</name>
<feature type="region of interest" description="Disordered" evidence="1">
    <location>
        <begin position="203"/>
        <end position="302"/>
    </location>
</feature>
<accession>A0A5N4DDX8</accession>
<feature type="compositionally biased region" description="Pro residues" evidence="1">
    <location>
        <begin position="1237"/>
        <end position="1249"/>
    </location>
</feature>
<feature type="region of interest" description="Disordered" evidence="1">
    <location>
        <begin position="2403"/>
        <end position="2438"/>
    </location>
</feature>
<feature type="compositionally biased region" description="Basic and acidic residues" evidence="1">
    <location>
        <begin position="2630"/>
        <end position="2647"/>
    </location>
</feature>
<feature type="region of interest" description="Disordered" evidence="1">
    <location>
        <begin position="1935"/>
        <end position="1994"/>
    </location>
</feature>
<feature type="compositionally biased region" description="Basic and acidic residues" evidence="1">
    <location>
        <begin position="524"/>
        <end position="536"/>
    </location>
</feature>
<dbReference type="EMBL" id="JWIN03000013">
    <property type="protein sequence ID" value="KAB1269310.1"/>
    <property type="molecule type" value="Genomic_DNA"/>
</dbReference>
<sequence length="2994" mass="316612">MGITANLHACGCEDEMMHSEHLAQCLARGKLWTPRSCCYYLLETWLRPSQLGPVSHVLGPQPPLPHGLTLSRESSVETDRRENSSTTKAATRTPTTVRIRASPARCTVSSEAHLARSRSFSSCRSGLLGAEPLASAMVGGPGAPSHTLAETEGVVSSPHCNVGRWEGGLGVWEWAGEVGTHLAQTTKKPLRGLTGAVGRVGVLGRVRGGGSLGVGDPRGRGPPCPEQVPWRERTSGRPETHSREGRLGSQEGRESRENMAAAGIQPQPLARSAPSQSPPRAKEGSKPRERQGRGGDLGAKSLPGHRADCLLDAPQLAAWGEGISGLVPTFLTLATWHLPEVPGLICSPLASGLSSTSQPEVGEGGFYPPPAWGWDPALSAPLLCRYAAGLDHPPPAGLACPNSSGFSFPRLRERPGWGFRQRGVVEVDKIENFIWSVQWGPLGSSSLQTWGCFISASPALSGTWCPLLNKGQCQPRDTPMEGVWLQLGERAWDEDTQLYNLGKSPTGTSGAFRVVVRTCANADSAERPGDPQEKPSADGLNCVPSTTPNSVLKFSSPKKSLGHRHAQRDTGRRWPLVSQGERPQRKPTLLTPCSQPSSLQNYTTASRCTPGPPQVHGDPPGALQPPWSWPLPRAQSPVPALPLQSCVALVMALRPSEPRRVQLMVTFAPWSSNPGWRGKRTFWRTEWVMIWGGCAGPWVDCGAGLTTAVYTLPELWQGLGLGPLWGGHSQLERAVASCQVPSCVRSEGCHLGALVLAPPGQFPELIPEEHAEDGVGAQAQVGGAQTLVERQRALLPPDLHQAVGEATIQLALERHKADVITGVGGPGWHNGDCLCEGFCGTSEKALPSSWENYIKLKGDLFLQATCQGLSLASGSQVHFTSPMPSPTLSPAHPARSIHGLIVQACADHIEGGHDCDHSYAADHASSQGHQPALPSTNPPWCLPCLLSTWGLEELGEEGRQGPSNTPHPLSPLSSFTASEVMTLRAEPGPSAFLRGPVCHHPLDFPVWGPAYDVGGRQEALLTPVCLCGWAQVSRAPHLFLLHPGLGGGKADHDSGHGPTHTPPQPCQALLPPDGLQGTKDALWGEARGPHSAHPAQGALGSDGPHLVMVLVPHGHGGHCLGLQLRWKLRREWTSCVCGGHPSLGPDTRASMNPLHSLGGVLWSWPGSAPGSDLGQVTERPVCRLTLLGHGALTLNLHRPHRKTTSTAPATLCPLPRLGTKGQIPGLGQDVAGSNPTQPAPPSRPHPAGPQRPAQELQSPRGRWVTGSGRMERPGTHQCTRHSTCDHRATRLLGEASLACQAVAVEADAVHEALVEEASSQPLLQATQPICTGHRDYRSHKAPVVPRVGAPGLQLPLQLQPRLHHLQGVGEDTGQATGRGTQHQVHSWGHWTGYARVRGMGTGPGVAVLRLSSPSQGRRATGLGIEGTRGHVWKAEVRVRQDNQLPGGPWSISGVHLLCWHWGLPRSLRPAPAGSGPIPAASVPNTSLQREGLDPGIWGKGHLGPRETGGRQKVPISLFPSHKSPSLSSGPGAKCWGSCPASGLANHCSSEPWAGGNCVGASSRQLSNRPLPPLPLGDVSFPGLSSSLAPMVYGPIVSESRGGEGLGRPVELTWNPRPCYFVRWKNEGHCVLRSDLVALVTRLVRTCPLVLPPIPAPSPGGSPSWAVVLWNRGPCLKMALCAWREGTSCPWALLGPAPLYPRWPLSHGTSLLPGPPCITQVPVKTAGHDWNPTSAASTPASSWVYPFSSQVARGPQSSPRPGRLGTFCLDSPGFIPSGWHSPRQSWGTWGTERVPCPGSGTGAGGCPPLATAGNRREGKVQAKKLPGSKLLQTVRASCEGAAEGDLVPKEGLETHCLHPGQKGIVTKGCLGKDPVRAKQGTVRRTNVDTRLVDMQGLLVAREGQPGPLHPYGPWKAGSRVLGDGVGEKTCTEISVFQLPSQPGPPGRPKPLPGPLTQGRKKAVRPPSPSAPFVDEGRGSREEAGSDSLPPALPSCHLPARRLRMLSSHSGSQGGRPCLEPHSCVMGRGWEPGPEQLGDTAMTVRAARCAPLSCPAGMPGSSASAPGAVAPLPGAVDEAQGVLELLLVGGFLDGLVGEVHLRGPRRGSVSVVQRAPREPGVPPCQVQPCPGTTSMLPSSPAGQEGRKPMGWCSLHLLLPGKALALGGQGRQALPLKVCLELFRGAAQHMLKPQPFQAFEECLLSLEALGEEERPANPVPLPSGQGLAPLVLHVHVCPRPPTPASICAMQGSLPQGMAPLCRAAGYLVDGFPPGVQCRQESVQFRCAAQVDDPGREGLLAILGKLLRYSAPSAGPASIACHPIAHQDTVLLAQVSGDGTDVGQLGGAQGAEEAGLAILVACEEAVVSDHQAAGDTGARSYPLGDDLKGIGRGEGRGKLELSMADLHQDSHSRGQPAPQLLPQMRAGADRGDGGGVRPLSSRGHSWAGGPVLVLRGCSTTRVGWGTDPGGPEWGQEAAEQRRQEALTPLDTAWQRCCIQSAISASLSALSSRQGRRGADPWCWISDSHRTAPPWARGGGGEPWGLARGVLTRHLPQSPEGWRTLEDGPDTPGSQERLKAAGQLRLFLRASRERTASPISLGGCLPYLTGSFPGKEILFLLPSPHSPRTQQTPGHQRELTRGRDNKAKENRSPEPQAPPEPWPSGSDMGPPIAHDTHPMFTESRGVTSRIPLLQGHNVAGVRPIPGTGGQAEPRLQGPPPSWVLNPTGPEARRLRPVFYGREQQGTHSLRTGDSPGLHLRHSGLPWAPDGWLYREALGSRGKSPPKPLWGRVLLELQGLPPEHHEARLPVLLAQVGGARLVMQHAFFAMAGDGAQGFIQGKRTVTAVAWGGGSRQSSEVWASSRRYAPSGEGDRPGQESPSQVDSCLHLLTLIPGLASPGQPPPHPRVPTSHLDSWATNLASASFSIGGSRQPLIIADFKEAKKNLHREWGLLSEVWGPHPSNGPSLVPKASGLEGSQNPGGGTWLEPKPRVAGGAVIW</sequence>
<dbReference type="Proteomes" id="UP000299084">
    <property type="component" value="Unassembled WGS sequence"/>
</dbReference>
<evidence type="ECO:0000256" key="1">
    <source>
        <dbReference type="SAM" id="MobiDB-lite"/>
    </source>
</evidence>
<feature type="compositionally biased region" description="Pro residues" evidence="1">
    <location>
        <begin position="1940"/>
        <end position="1952"/>
    </location>
</feature>
<organism evidence="2 3">
    <name type="scientific">Camelus dromedarius</name>
    <name type="common">Dromedary</name>
    <name type="synonym">Arabian camel</name>
    <dbReference type="NCBI Taxonomy" id="9838"/>
    <lineage>
        <taxon>Eukaryota</taxon>
        <taxon>Metazoa</taxon>
        <taxon>Chordata</taxon>
        <taxon>Craniata</taxon>
        <taxon>Vertebrata</taxon>
        <taxon>Euteleostomi</taxon>
        <taxon>Mammalia</taxon>
        <taxon>Eutheria</taxon>
        <taxon>Laurasiatheria</taxon>
        <taxon>Artiodactyla</taxon>
        <taxon>Tylopoda</taxon>
        <taxon>Camelidae</taxon>
        <taxon>Camelus</taxon>
    </lineage>
</organism>
<feature type="compositionally biased region" description="Basic and acidic residues" evidence="1">
    <location>
        <begin position="280"/>
        <end position="293"/>
    </location>
</feature>
<protein>
    <submittedName>
        <fullName evidence="2">Uncharacterized protein</fullName>
    </submittedName>
</protein>
<feature type="compositionally biased region" description="Low complexity" evidence="1">
    <location>
        <begin position="2121"/>
        <end position="2131"/>
    </location>
</feature>
<feature type="region of interest" description="Disordered" evidence="1">
    <location>
        <begin position="1047"/>
        <end position="1099"/>
    </location>
</feature>
<feature type="region of interest" description="Disordered" evidence="1">
    <location>
        <begin position="2688"/>
        <end position="2724"/>
    </location>
</feature>
<evidence type="ECO:0000313" key="3">
    <source>
        <dbReference type="Proteomes" id="UP000299084"/>
    </source>
</evidence>
<reference evidence="2 3" key="1">
    <citation type="journal article" date="2019" name="Mol. Ecol. Resour.">
        <title>Improving Illumina assemblies with Hi-C and long reads: an example with the North African dromedary.</title>
        <authorList>
            <person name="Elbers J.P."/>
            <person name="Rogers M.F."/>
            <person name="Perelman P.L."/>
            <person name="Proskuryakova A.A."/>
            <person name="Serdyukova N.A."/>
            <person name="Johnson W.E."/>
            <person name="Horin P."/>
            <person name="Corander J."/>
            <person name="Murphy D."/>
            <person name="Burger P.A."/>
        </authorList>
    </citation>
    <scope>NUCLEOTIDE SEQUENCE [LARGE SCALE GENOMIC DNA]</scope>
    <source>
        <strain evidence="2">Drom800</strain>
        <tissue evidence="2">Blood</tissue>
    </source>
</reference>
<feature type="region of interest" description="Disordered" evidence="1">
    <location>
        <begin position="523"/>
        <end position="603"/>
    </location>
</feature>
<feature type="region of interest" description="Disordered" evidence="1">
    <location>
        <begin position="57"/>
        <end position="94"/>
    </location>
</feature>
<feature type="compositionally biased region" description="Basic and acidic residues" evidence="1">
    <location>
        <begin position="229"/>
        <end position="257"/>
    </location>
</feature>